<sequence>MSSFNFDPYKILQLQPGCNNLIQITKAYKMMALKWHPDKNLNQKEYAHQMFLKVKQAFEFLKAKRLRDNYNEKMTQRRAASAAHFAQRQKLNKEYSNFYEELNKEHQKFNKKRNEIYEQQKKLFEMSTKIFNESSAIFKQQTELFNAFMKGMTKNNLNEMRSALDAHSRWWEEYKKQKAKMM</sequence>
<evidence type="ECO:0000256" key="4">
    <source>
        <dbReference type="ARBA" id="ARBA00023186"/>
    </source>
</evidence>
<dbReference type="PANTHER" id="PTHR44313:SF1">
    <property type="entry name" value="DNAJ HOMOLOG SUBFAMILY C MEMBER 17"/>
    <property type="match status" value="1"/>
</dbReference>
<keyword evidence="6" id="KW-0175">Coiled coil</keyword>
<evidence type="ECO:0000259" key="7">
    <source>
        <dbReference type="PROSITE" id="PS50076"/>
    </source>
</evidence>
<name>A0A6V7WKV3_MELEN</name>
<dbReference type="Proteomes" id="UP000580250">
    <property type="component" value="Unassembled WGS sequence"/>
</dbReference>
<evidence type="ECO:0000313" key="9">
    <source>
        <dbReference type="Proteomes" id="UP000580250"/>
    </source>
</evidence>
<evidence type="ECO:0000256" key="3">
    <source>
        <dbReference type="ARBA" id="ARBA00022490"/>
    </source>
</evidence>
<feature type="coiled-coil region" evidence="6">
    <location>
        <begin position="88"/>
        <end position="119"/>
    </location>
</feature>
<dbReference type="InterPro" id="IPR036869">
    <property type="entry name" value="J_dom_sf"/>
</dbReference>
<organism evidence="8 9">
    <name type="scientific">Meloidogyne enterolobii</name>
    <name type="common">Root-knot nematode worm</name>
    <name type="synonym">Meloidogyne mayaguensis</name>
    <dbReference type="NCBI Taxonomy" id="390850"/>
    <lineage>
        <taxon>Eukaryota</taxon>
        <taxon>Metazoa</taxon>
        <taxon>Ecdysozoa</taxon>
        <taxon>Nematoda</taxon>
        <taxon>Chromadorea</taxon>
        <taxon>Rhabditida</taxon>
        <taxon>Tylenchina</taxon>
        <taxon>Tylenchomorpha</taxon>
        <taxon>Tylenchoidea</taxon>
        <taxon>Meloidogynidae</taxon>
        <taxon>Meloidogyninae</taxon>
        <taxon>Meloidogyne</taxon>
    </lineage>
</organism>
<comment type="caution">
    <text evidence="8">The sequence shown here is derived from an EMBL/GenBank/DDBJ whole genome shotgun (WGS) entry which is preliminary data.</text>
</comment>
<dbReference type="SMART" id="SM00271">
    <property type="entry name" value="DnaJ"/>
    <property type="match status" value="1"/>
</dbReference>
<accession>A0A6V7WKV3</accession>
<keyword evidence="3" id="KW-0963">Cytoplasm</keyword>
<dbReference type="GO" id="GO:0005681">
    <property type="term" value="C:spliceosomal complex"/>
    <property type="evidence" value="ECO:0007669"/>
    <property type="project" value="TreeGrafter"/>
</dbReference>
<gene>
    <name evidence="8" type="ORF">MENT_LOCUS40235</name>
</gene>
<dbReference type="InterPro" id="IPR001623">
    <property type="entry name" value="DnaJ_domain"/>
</dbReference>
<evidence type="ECO:0000256" key="5">
    <source>
        <dbReference type="ARBA" id="ARBA00023242"/>
    </source>
</evidence>
<dbReference type="PROSITE" id="PS50076">
    <property type="entry name" value="DNAJ_2"/>
    <property type="match status" value="1"/>
</dbReference>
<dbReference type="Gene3D" id="1.10.287.110">
    <property type="entry name" value="DnaJ domain"/>
    <property type="match status" value="1"/>
</dbReference>
<keyword evidence="5" id="KW-0539">Nucleus</keyword>
<proteinExistence type="predicted"/>
<evidence type="ECO:0000256" key="1">
    <source>
        <dbReference type="ARBA" id="ARBA00004123"/>
    </source>
</evidence>
<dbReference type="AlphaFoldDB" id="A0A6V7WKV3"/>
<dbReference type="PANTHER" id="PTHR44313">
    <property type="entry name" value="DNAJ HOMOLOG SUBFAMILY C MEMBER 17"/>
    <property type="match status" value="1"/>
</dbReference>
<dbReference type="SUPFAM" id="SSF46565">
    <property type="entry name" value="Chaperone J-domain"/>
    <property type="match status" value="1"/>
</dbReference>
<dbReference type="OrthoDB" id="10250354at2759"/>
<dbReference type="InterPro" id="IPR052094">
    <property type="entry name" value="Pre-mRNA-splicing_ERAD"/>
</dbReference>
<protein>
    <recommendedName>
        <fullName evidence="7">J domain-containing protein</fullName>
    </recommendedName>
</protein>
<evidence type="ECO:0000256" key="6">
    <source>
        <dbReference type="SAM" id="Coils"/>
    </source>
</evidence>
<reference evidence="8 9" key="1">
    <citation type="submission" date="2020-08" db="EMBL/GenBank/DDBJ databases">
        <authorList>
            <person name="Koutsovoulos G."/>
            <person name="Danchin GJ E."/>
        </authorList>
    </citation>
    <scope>NUCLEOTIDE SEQUENCE [LARGE SCALE GENOMIC DNA]</scope>
</reference>
<dbReference type="Pfam" id="PF00226">
    <property type="entry name" value="DnaJ"/>
    <property type="match status" value="1"/>
</dbReference>
<keyword evidence="4" id="KW-0143">Chaperone</keyword>
<feature type="domain" description="J" evidence="7">
    <location>
        <begin position="7"/>
        <end position="74"/>
    </location>
</feature>
<evidence type="ECO:0000256" key="2">
    <source>
        <dbReference type="ARBA" id="ARBA00004496"/>
    </source>
</evidence>
<dbReference type="GO" id="GO:0005737">
    <property type="term" value="C:cytoplasm"/>
    <property type="evidence" value="ECO:0007669"/>
    <property type="project" value="UniProtKB-SubCell"/>
</dbReference>
<evidence type="ECO:0000313" key="8">
    <source>
        <dbReference type="EMBL" id="CAD2187638.1"/>
    </source>
</evidence>
<dbReference type="EMBL" id="CAJEWN010000648">
    <property type="protein sequence ID" value="CAD2187638.1"/>
    <property type="molecule type" value="Genomic_DNA"/>
</dbReference>
<comment type="subcellular location">
    <subcellularLocation>
        <location evidence="2">Cytoplasm</location>
    </subcellularLocation>
    <subcellularLocation>
        <location evidence="1">Nucleus</location>
    </subcellularLocation>
</comment>
<dbReference type="CDD" id="cd06257">
    <property type="entry name" value="DnaJ"/>
    <property type="match status" value="1"/>
</dbReference>
<dbReference type="GO" id="GO:0000390">
    <property type="term" value="P:spliceosomal complex disassembly"/>
    <property type="evidence" value="ECO:0007669"/>
    <property type="project" value="TreeGrafter"/>
</dbReference>